<organism evidence="3 5">
    <name type="scientific">Pichia sorbitophila (strain ATCC MYA-4447 / BCRC 22081 / CBS 7064 / NBRC 10061 / NRRL Y-12695)</name>
    <name type="common">Hybrid yeast</name>
    <dbReference type="NCBI Taxonomy" id="559304"/>
    <lineage>
        <taxon>Eukaryota</taxon>
        <taxon>Fungi</taxon>
        <taxon>Dikarya</taxon>
        <taxon>Ascomycota</taxon>
        <taxon>Saccharomycotina</taxon>
        <taxon>Pichiomycetes</taxon>
        <taxon>Debaryomycetaceae</taxon>
        <taxon>Millerozyma</taxon>
    </lineage>
</organism>
<feature type="domain" description="Cyclin-D1-binding protein 1-like N-terminal" evidence="2">
    <location>
        <begin position="47"/>
        <end position="210"/>
    </location>
</feature>
<reference evidence="3" key="1">
    <citation type="submission" date="2011-10" db="EMBL/GenBank/DDBJ databases">
        <authorList>
            <person name="Genoscope - CEA"/>
        </authorList>
    </citation>
    <scope>NUCLEOTIDE SEQUENCE</scope>
</reference>
<dbReference type="EMBL" id="FO082048">
    <property type="protein sequence ID" value="CCE84837.1"/>
    <property type="molecule type" value="Genomic_DNA"/>
</dbReference>
<evidence type="ECO:0000313" key="5">
    <source>
        <dbReference type="Proteomes" id="UP000005222"/>
    </source>
</evidence>
<dbReference type="Gene3D" id="1.20.1420.10">
    <property type="entry name" value="Talin, central domain"/>
    <property type="match status" value="1"/>
</dbReference>
<dbReference type="InParanoid" id="G8Y8P2"/>
<dbReference type="InterPro" id="IPR026907">
    <property type="entry name" value="GCIP-like"/>
</dbReference>
<dbReference type="FunCoup" id="G8Y8P2">
    <property type="interactions" value="132"/>
</dbReference>
<dbReference type="STRING" id="559304.G8Y8P2"/>
<dbReference type="Proteomes" id="UP000005222">
    <property type="component" value="Chromosome L"/>
</dbReference>
<dbReference type="AlphaFoldDB" id="G8Y8P2"/>
<evidence type="ECO:0000259" key="2">
    <source>
        <dbReference type="Pfam" id="PF13324"/>
    </source>
</evidence>
<protein>
    <submittedName>
        <fullName evidence="3">Piso0_004395 protein</fullName>
    </submittedName>
</protein>
<evidence type="ECO:0000313" key="3">
    <source>
        <dbReference type="EMBL" id="CCE83806.1"/>
    </source>
</evidence>
<reference evidence="5" key="2">
    <citation type="journal article" date="2012" name="G3 (Bethesda)">
        <title>Pichia sorbitophila, an interspecies yeast hybrid reveals early steps of genome resolution following polyploidization.</title>
        <authorList>
            <person name="Leh Louis V."/>
            <person name="Despons L."/>
            <person name="Friedrich A."/>
            <person name="Martin T."/>
            <person name="Durrens P."/>
            <person name="Casaregola S."/>
            <person name="Neuveglise C."/>
            <person name="Fairhead C."/>
            <person name="Marck C."/>
            <person name="Cruz J.A."/>
            <person name="Straub M.L."/>
            <person name="Kugler V."/>
            <person name="Sacerdot C."/>
            <person name="Uzunov Z."/>
            <person name="Thierry A."/>
            <person name="Weiss S."/>
            <person name="Bleykasten C."/>
            <person name="De Montigny J."/>
            <person name="Jacques N."/>
            <person name="Jung P."/>
            <person name="Lemaire M."/>
            <person name="Mallet S."/>
            <person name="Morel G."/>
            <person name="Richard G.F."/>
            <person name="Sarkar A."/>
            <person name="Savel G."/>
            <person name="Schacherer J."/>
            <person name="Seret M.L."/>
            <person name="Talla E."/>
            <person name="Samson G."/>
            <person name="Jubin C."/>
            <person name="Poulain J."/>
            <person name="Vacherie B."/>
            <person name="Barbe V."/>
            <person name="Pelletier E."/>
            <person name="Sherman D.J."/>
            <person name="Westhof E."/>
            <person name="Weissenbach J."/>
            <person name="Baret P.V."/>
            <person name="Wincker P."/>
            <person name="Gaillardin C."/>
            <person name="Dujon B."/>
            <person name="Souciet J.L."/>
        </authorList>
    </citation>
    <scope>NUCLEOTIDE SEQUENCE [LARGE SCALE GENOMIC DNA]</scope>
    <source>
        <strain evidence="5">ATCC MYA-4447 / BCRC 22081 / CBS 7064 / NBRC 10061 / NRRL Y-12695</strain>
    </source>
</reference>
<dbReference type="Proteomes" id="UP000005222">
    <property type="component" value="Chromosome K"/>
</dbReference>
<gene>
    <name evidence="3" type="primary">Piso0_004395</name>
    <name evidence="3" type="ORF">GNLVRS01_PISO0K15938g</name>
    <name evidence="4" type="ORF">GNLVRS01_PISO0L15939g</name>
</gene>
<dbReference type="EMBL" id="FO082049">
    <property type="protein sequence ID" value="CCE83806.1"/>
    <property type="molecule type" value="Genomic_DNA"/>
</dbReference>
<feature type="compositionally biased region" description="Acidic residues" evidence="1">
    <location>
        <begin position="214"/>
        <end position="236"/>
    </location>
</feature>
<feature type="compositionally biased region" description="Basic and acidic residues" evidence="1">
    <location>
        <begin position="137"/>
        <end position="148"/>
    </location>
</feature>
<dbReference type="InterPro" id="IPR049317">
    <property type="entry name" value="GCIP-like_N"/>
</dbReference>
<proteinExistence type="predicted"/>
<dbReference type="OMA" id="WIDTWEI"/>
<dbReference type="eggNOG" id="ENOG502QZAU">
    <property type="taxonomic scope" value="Eukaryota"/>
</dbReference>
<name>G8Y8P2_PICSO</name>
<dbReference type="PANTHER" id="PTHR15492:SF1">
    <property type="entry name" value="CYCLIN-D1-BINDING PROTEIN 1"/>
    <property type="match status" value="1"/>
</dbReference>
<evidence type="ECO:0000256" key="1">
    <source>
        <dbReference type="SAM" id="MobiDB-lite"/>
    </source>
</evidence>
<evidence type="ECO:0000313" key="4">
    <source>
        <dbReference type="EMBL" id="CCE84837.1"/>
    </source>
</evidence>
<feature type="region of interest" description="Disordered" evidence="1">
    <location>
        <begin position="210"/>
        <end position="255"/>
    </location>
</feature>
<accession>G8Y8P2</accession>
<dbReference type="Gene3D" id="1.20.1410.10">
    <property type="entry name" value="I/LWEQ domain"/>
    <property type="match status" value="1"/>
</dbReference>
<dbReference type="OrthoDB" id="4088536at2759"/>
<feature type="region of interest" description="Disordered" evidence="1">
    <location>
        <begin position="137"/>
        <end position="157"/>
    </location>
</feature>
<keyword evidence="5" id="KW-1185">Reference proteome</keyword>
<dbReference type="HOGENOM" id="CLU_067849_0_0_1"/>
<dbReference type="GO" id="GO:0005634">
    <property type="term" value="C:nucleus"/>
    <property type="evidence" value="ECO:0007669"/>
    <property type="project" value="TreeGrafter"/>
</dbReference>
<dbReference type="PANTHER" id="PTHR15492">
    <property type="entry name" value="CYCLIN D1-BINDING PROTEIN 1"/>
    <property type="match status" value="1"/>
</dbReference>
<sequence>MARTKEDLEELLVSFKEALEFWISCFRNEKEFSKIKAAEVTNPFDEFLKLISLIRAHTTKVGIVFKPHTWDKEPEAAFNALESLSKTVVFLLSLCSQLKPTMISQLFHTEVIDATKSLIDSIYSLSTELLSLVHQENTKSDTSAEAKETSQGQTDDESDIRLISVGKIWSNCDALEALVKGGSLGVLAKKLKQSLALVNDGLDEFEEWSKDPDAFEDDDDPFGFDSDSDSDESNDEEKDRIHDNGSDTESLNNKPNDKVKLQEFAQLWLSKIKLIKLLLSSLAKSLPSSSSENIIDAIHESQKEIVSLIDKLIVTLMLDKYVDDDCVKYTKKIETDCKNIIKMVESASNGDEKKIRWCQAWNTKFSENI</sequence>
<dbReference type="Pfam" id="PF13324">
    <property type="entry name" value="GCIP_N"/>
    <property type="match status" value="1"/>
</dbReference>